<evidence type="ECO:0000313" key="15">
    <source>
        <dbReference type="Proteomes" id="UP000193922"/>
    </source>
</evidence>
<dbReference type="STRING" id="61395.A0A1Y1WM99"/>
<dbReference type="Pfam" id="PF00930">
    <property type="entry name" value="DPPIV_N"/>
    <property type="match status" value="1"/>
</dbReference>
<dbReference type="PANTHER" id="PTHR11731:SF200">
    <property type="entry name" value="DIPEPTIDYL PEPTIDASE 10, ISOFORM B"/>
    <property type="match status" value="1"/>
</dbReference>
<dbReference type="SUPFAM" id="SSF82171">
    <property type="entry name" value="DPP6 N-terminal domain-like"/>
    <property type="match status" value="1"/>
</dbReference>
<dbReference type="InterPro" id="IPR001375">
    <property type="entry name" value="Peptidase_S9_cat"/>
</dbReference>
<evidence type="ECO:0000256" key="8">
    <source>
        <dbReference type="ARBA" id="ARBA00022968"/>
    </source>
</evidence>
<evidence type="ECO:0000256" key="7">
    <source>
        <dbReference type="ARBA" id="ARBA00022825"/>
    </source>
</evidence>
<name>A0A1Y1WM99_9FUNG</name>
<dbReference type="OrthoDB" id="16520at2759"/>
<dbReference type="GO" id="GO:0008239">
    <property type="term" value="F:dipeptidyl-peptidase activity"/>
    <property type="evidence" value="ECO:0007669"/>
    <property type="project" value="TreeGrafter"/>
</dbReference>
<dbReference type="Gene3D" id="2.140.10.30">
    <property type="entry name" value="Dipeptidylpeptidase IV, N-terminal domain"/>
    <property type="match status" value="1"/>
</dbReference>
<keyword evidence="10" id="KW-0472">Membrane</keyword>
<reference evidence="14 15" key="1">
    <citation type="submission" date="2016-07" db="EMBL/GenBank/DDBJ databases">
        <title>Pervasive Adenine N6-methylation of Active Genes in Fungi.</title>
        <authorList>
            <consortium name="DOE Joint Genome Institute"/>
            <person name="Mondo S.J."/>
            <person name="Dannebaum R.O."/>
            <person name="Kuo R.C."/>
            <person name="Labutti K."/>
            <person name="Haridas S."/>
            <person name="Kuo A."/>
            <person name="Salamov A."/>
            <person name="Ahrendt S.R."/>
            <person name="Lipzen A."/>
            <person name="Sullivan W."/>
            <person name="Andreopoulos W.B."/>
            <person name="Clum A."/>
            <person name="Lindquist E."/>
            <person name="Daum C."/>
            <person name="Ramamoorthy G.K."/>
            <person name="Gryganskyi A."/>
            <person name="Culley D."/>
            <person name="Magnuson J.K."/>
            <person name="James T.Y."/>
            <person name="O'Malley M.A."/>
            <person name="Stajich J.E."/>
            <person name="Spatafora J.W."/>
            <person name="Visel A."/>
            <person name="Grigoriev I.V."/>
        </authorList>
    </citation>
    <scope>NUCLEOTIDE SEQUENCE [LARGE SCALE GENOMIC DNA]</scope>
    <source>
        <strain evidence="14 15">ATCC 12442</strain>
    </source>
</reference>
<gene>
    <name evidence="14" type="ORF">DL89DRAFT_219066</name>
</gene>
<keyword evidence="11" id="KW-0325">Glycoprotein</keyword>
<dbReference type="GO" id="GO:0006508">
    <property type="term" value="P:proteolysis"/>
    <property type="evidence" value="ECO:0007669"/>
    <property type="project" value="UniProtKB-KW"/>
</dbReference>
<keyword evidence="4" id="KW-0645">Protease</keyword>
<evidence type="ECO:0000259" key="13">
    <source>
        <dbReference type="Pfam" id="PF00930"/>
    </source>
</evidence>
<protein>
    <recommendedName>
        <fullName evidence="16">Dipeptidyl-peptidase IV</fullName>
    </recommendedName>
</protein>
<comment type="subcellular location">
    <subcellularLocation>
        <location evidence="1">Vacuole membrane</location>
        <topology evidence="1">Single-pass type II membrane protein</topology>
    </subcellularLocation>
</comment>
<dbReference type="GO" id="GO:0008236">
    <property type="term" value="F:serine-type peptidase activity"/>
    <property type="evidence" value="ECO:0007669"/>
    <property type="project" value="UniProtKB-KW"/>
</dbReference>
<organism evidence="14 15">
    <name type="scientific">Linderina pennispora</name>
    <dbReference type="NCBI Taxonomy" id="61395"/>
    <lineage>
        <taxon>Eukaryota</taxon>
        <taxon>Fungi</taxon>
        <taxon>Fungi incertae sedis</taxon>
        <taxon>Zoopagomycota</taxon>
        <taxon>Kickxellomycotina</taxon>
        <taxon>Kickxellomycetes</taxon>
        <taxon>Kickxellales</taxon>
        <taxon>Kickxellaceae</taxon>
        <taxon>Linderina</taxon>
    </lineage>
</organism>
<evidence type="ECO:0000259" key="12">
    <source>
        <dbReference type="Pfam" id="PF00326"/>
    </source>
</evidence>
<dbReference type="GeneID" id="63801018"/>
<dbReference type="Gene3D" id="3.40.50.1820">
    <property type="entry name" value="alpha/beta hydrolase"/>
    <property type="match status" value="1"/>
</dbReference>
<evidence type="ECO:0000256" key="10">
    <source>
        <dbReference type="ARBA" id="ARBA00023136"/>
    </source>
</evidence>
<dbReference type="InterPro" id="IPR050278">
    <property type="entry name" value="Serine_Prot_S9B/DPPIV"/>
</dbReference>
<evidence type="ECO:0000256" key="5">
    <source>
        <dbReference type="ARBA" id="ARBA00022692"/>
    </source>
</evidence>
<dbReference type="InterPro" id="IPR002469">
    <property type="entry name" value="Peptidase_S9B_N"/>
</dbReference>
<keyword evidence="15" id="KW-1185">Reference proteome</keyword>
<evidence type="ECO:0000256" key="4">
    <source>
        <dbReference type="ARBA" id="ARBA00022670"/>
    </source>
</evidence>
<evidence type="ECO:0000313" key="14">
    <source>
        <dbReference type="EMBL" id="ORX74224.1"/>
    </source>
</evidence>
<dbReference type="InterPro" id="IPR029058">
    <property type="entry name" value="AB_hydrolase_fold"/>
</dbReference>
<dbReference type="SUPFAM" id="SSF53474">
    <property type="entry name" value="alpha/beta-Hydrolases"/>
    <property type="match status" value="1"/>
</dbReference>
<dbReference type="RefSeq" id="XP_040747435.1">
    <property type="nucleotide sequence ID" value="XM_040884370.1"/>
</dbReference>
<evidence type="ECO:0000256" key="6">
    <source>
        <dbReference type="ARBA" id="ARBA00022801"/>
    </source>
</evidence>
<dbReference type="AlphaFoldDB" id="A0A1Y1WM99"/>
<evidence type="ECO:0008006" key="16">
    <source>
        <dbReference type="Google" id="ProtNLM"/>
    </source>
</evidence>
<dbReference type="Proteomes" id="UP000193922">
    <property type="component" value="Unassembled WGS sequence"/>
</dbReference>
<dbReference type="Pfam" id="PF00326">
    <property type="entry name" value="Peptidase_S9"/>
    <property type="match status" value="1"/>
</dbReference>
<feature type="domain" description="Dipeptidylpeptidase IV N-terminal" evidence="13">
    <location>
        <begin position="10"/>
        <end position="396"/>
    </location>
</feature>
<evidence type="ECO:0000256" key="9">
    <source>
        <dbReference type="ARBA" id="ARBA00022989"/>
    </source>
</evidence>
<comment type="caution">
    <text evidence="14">The sequence shown here is derived from an EMBL/GenBank/DDBJ whole genome shotgun (WGS) entry which is preliminary data.</text>
</comment>
<feature type="domain" description="Peptidase S9 prolyl oligopeptidase catalytic" evidence="12">
    <location>
        <begin position="495"/>
        <end position="686"/>
    </location>
</feature>
<keyword evidence="5" id="KW-0812">Transmembrane</keyword>
<dbReference type="FunFam" id="3.40.50.1820:FF:000003">
    <property type="entry name" value="Dipeptidyl peptidase 4"/>
    <property type="match status" value="1"/>
</dbReference>
<keyword evidence="8" id="KW-0735">Signal-anchor</keyword>
<evidence type="ECO:0000256" key="11">
    <source>
        <dbReference type="ARBA" id="ARBA00023180"/>
    </source>
</evidence>
<keyword evidence="6" id="KW-0378">Hydrolase</keyword>
<evidence type="ECO:0000256" key="3">
    <source>
        <dbReference type="ARBA" id="ARBA00022438"/>
    </source>
</evidence>
<keyword evidence="7" id="KW-0720">Serine protease</keyword>
<dbReference type="GO" id="GO:0005774">
    <property type="term" value="C:vacuolar membrane"/>
    <property type="evidence" value="ECO:0007669"/>
    <property type="project" value="UniProtKB-SubCell"/>
</dbReference>
<evidence type="ECO:0000256" key="1">
    <source>
        <dbReference type="ARBA" id="ARBA00004576"/>
    </source>
</evidence>
<accession>A0A1Y1WM99</accession>
<dbReference type="PANTHER" id="PTHR11731">
    <property type="entry name" value="PROTEASE FAMILY S9B,C DIPEPTIDYL-PEPTIDASE IV-RELATED"/>
    <property type="match status" value="1"/>
</dbReference>
<keyword evidence="3" id="KW-0031">Aminopeptidase</keyword>
<dbReference type="GO" id="GO:0005886">
    <property type="term" value="C:plasma membrane"/>
    <property type="evidence" value="ECO:0007669"/>
    <property type="project" value="TreeGrafter"/>
</dbReference>
<proteinExistence type="inferred from homology"/>
<dbReference type="GO" id="GO:0004177">
    <property type="term" value="F:aminopeptidase activity"/>
    <property type="evidence" value="ECO:0007669"/>
    <property type="project" value="UniProtKB-KW"/>
</dbReference>
<sequence>MFTIESWTVSADWEYILFNTKSERVWRYGVKATYFIYSTKERTMIPLTNDGNNRIRYVQWAPKGHRLLFVRDNDIYVTDMMKEIRVTEDGSDDVFNGIADWVYAEEVLATDSASWWSPDGEVLAYLRLDDSKVPLYQYQIFHPENHTITYPDSIRLHYPKPGAPNPQVSLHVYRPDFRADSPDAFKPEDMIIARVTWLTDKHDKLMVHAFNRVQDHQRVYLASADPKQLTAKMVRERSTSKKQGGDDAWIEISSAPLYVPANTVEGVGSDGYIEIVENGEYTHLALFSSLDAAQPAGWLTSGDWDVISGTAVLDRKEASVYYASTQQASTKSTIYKVSLNAKNAAGSAPQLVSPPDIKSTSEFLNAPGAREGTYDASFSASGGFFQLSYKGPQIPWQAVYSSHDAKFERILTDNANAHSELEKYDLPTVDFFEVPNEAGDKMNAMALYPPGFDKSAKNKYGVLFRVYGGPNSQQVSRAFSLDWHAALVSQQDVPDMPFIVAVVDGRGTAHKGRKFRSAVSKHLGEFEPDDQAAAAKYFQGLPYINHHRMAIWGWSYGGYTTTRAIERHSDVFKVGMAVAPVTDWRFYDSVYTERYMKTPQMNLSGYKKAAVTDAHAFANAKFLVQHGTGDDNVHMQHTLALVDLLESKNIPGFEMAFYADSDHGIYTHGVRASLYARMTNFLFRSFHELENEQFDYWYHDAQPDASNK</sequence>
<dbReference type="EMBL" id="MCFD01000001">
    <property type="protein sequence ID" value="ORX74224.1"/>
    <property type="molecule type" value="Genomic_DNA"/>
</dbReference>
<evidence type="ECO:0000256" key="2">
    <source>
        <dbReference type="ARBA" id="ARBA00006150"/>
    </source>
</evidence>
<keyword evidence="9" id="KW-1133">Transmembrane helix</keyword>
<comment type="similarity">
    <text evidence="2">Belongs to the peptidase S9B family.</text>
</comment>